<dbReference type="SUPFAM" id="SSF52540">
    <property type="entry name" value="P-loop containing nucleoside triphosphate hydrolases"/>
    <property type="match status" value="1"/>
</dbReference>
<dbReference type="RefSeq" id="WP_341409862.1">
    <property type="nucleotide sequence ID" value="NZ_JBBUTH010000003.1"/>
</dbReference>
<dbReference type="InterPro" id="IPR027417">
    <property type="entry name" value="P-loop_NTPase"/>
</dbReference>
<sequence>MKQIPLPIAPPPADRFDTVQVGANAAAVQHLRGLGLDGVAAAPVYLWGDTGSGKTRLLRAMATERQDHGERVGWFDAADPLPWTFDEAWSLVVVDRCEALDAARQQAAFALFIDAGTHGVQWLAAGRQPPVDLPLRDDLRTRLGWGHVFALQPLGEAETRSALRREADRRGIFLSDDVMDYLLTRFTRNLGHLMNLLDRLDEFALSEHRSVTVPLLKKMLAEDSGEGAR</sequence>
<dbReference type="Gene3D" id="1.10.8.60">
    <property type="match status" value="1"/>
</dbReference>
<dbReference type="Proteomes" id="UP001365405">
    <property type="component" value="Unassembled WGS sequence"/>
</dbReference>
<evidence type="ECO:0000313" key="3">
    <source>
        <dbReference type="Proteomes" id="UP001365405"/>
    </source>
</evidence>
<dbReference type="Gene3D" id="3.40.50.300">
    <property type="entry name" value="P-loop containing nucleotide triphosphate hydrolases"/>
    <property type="match status" value="1"/>
</dbReference>
<evidence type="ECO:0000259" key="1">
    <source>
        <dbReference type="Pfam" id="PF22688"/>
    </source>
</evidence>
<dbReference type="Pfam" id="PF22688">
    <property type="entry name" value="Hda_lid"/>
    <property type="match status" value="1"/>
</dbReference>
<dbReference type="PROSITE" id="PS00675">
    <property type="entry name" value="SIGMA54_INTERACT_1"/>
    <property type="match status" value="1"/>
</dbReference>
<accession>A0ABU9CHI3</accession>
<dbReference type="InterPro" id="IPR055199">
    <property type="entry name" value="Hda_lid"/>
</dbReference>
<proteinExistence type="predicted"/>
<dbReference type="PANTHER" id="PTHR30050">
    <property type="entry name" value="CHROMOSOMAL REPLICATION INITIATOR PROTEIN DNAA"/>
    <property type="match status" value="1"/>
</dbReference>
<organism evidence="2 3">
    <name type="scientific">Pseudaquabacterium inlustre</name>
    <dbReference type="NCBI Taxonomy" id="2984192"/>
    <lineage>
        <taxon>Bacteria</taxon>
        <taxon>Pseudomonadati</taxon>
        <taxon>Pseudomonadota</taxon>
        <taxon>Betaproteobacteria</taxon>
        <taxon>Burkholderiales</taxon>
        <taxon>Sphaerotilaceae</taxon>
        <taxon>Pseudaquabacterium</taxon>
    </lineage>
</organism>
<gene>
    <name evidence="2" type="primary">hda</name>
    <name evidence="2" type="ORF">AACH10_08085</name>
</gene>
<dbReference type="InterPro" id="IPR017788">
    <property type="entry name" value="Hda"/>
</dbReference>
<feature type="domain" description="Hda lid" evidence="1">
    <location>
        <begin position="157"/>
        <end position="220"/>
    </location>
</feature>
<dbReference type="InterPro" id="IPR025662">
    <property type="entry name" value="Sigma_54_int_dom_ATP-bd_1"/>
</dbReference>
<dbReference type="PANTHER" id="PTHR30050:SF5">
    <property type="entry name" value="DNAA REGULATORY INACTIVATOR HDA"/>
    <property type="match status" value="1"/>
</dbReference>
<comment type="caution">
    <text evidence="2">The sequence shown here is derived from an EMBL/GenBank/DDBJ whole genome shotgun (WGS) entry which is preliminary data.</text>
</comment>
<dbReference type="EMBL" id="JBBUTH010000003">
    <property type="protein sequence ID" value="MEK8050194.1"/>
    <property type="molecule type" value="Genomic_DNA"/>
</dbReference>
<dbReference type="NCBIfam" id="TIGR03420">
    <property type="entry name" value="DnaA_homol_Hda"/>
    <property type="match status" value="1"/>
</dbReference>
<evidence type="ECO:0000313" key="2">
    <source>
        <dbReference type="EMBL" id="MEK8050194.1"/>
    </source>
</evidence>
<name>A0ABU9CHI3_9BURK</name>
<reference evidence="2 3" key="1">
    <citation type="submission" date="2024-04" db="EMBL/GenBank/DDBJ databases">
        <title>Novel species of the genus Ideonella isolated from streams.</title>
        <authorList>
            <person name="Lu H."/>
        </authorList>
    </citation>
    <scope>NUCLEOTIDE SEQUENCE [LARGE SCALE GENOMIC DNA]</scope>
    <source>
        <strain evidence="2 3">DXS22W</strain>
    </source>
</reference>
<protein>
    <submittedName>
        <fullName evidence="2">DnaA regulatory inactivator Hda</fullName>
    </submittedName>
</protein>
<keyword evidence="3" id="KW-1185">Reference proteome</keyword>